<name>A0A075AWC9_ROZAC</name>
<dbReference type="GO" id="GO:0000796">
    <property type="term" value="C:condensin complex"/>
    <property type="evidence" value="ECO:0007669"/>
    <property type="project" value="InterPro"/>
</dbReference>
<keyword evidence="8 11" id="KW-0498">Mitosis</keyword>
<dbReference type="GO" id="GO:0005737">
    <property type="term" value="C:cytoplasm"/>
    <property type="evidence" value="ECO:0007669"/>
    <property type="project" value="UniProtKB-SubCell"/>
</dbReference>
<evidence type="ECO:0000313" key="13">
    <source>
        <dbReference type="EMBL" id="EPZ33017.1"/>
    </source>
</evidence>
<dbReference type="GO" id="GO:0003682">
    <property type="term" value="F:chromatin binding"/>
    <property type="evidence" value="ECO:0007669"/>
    <property type="project" value="TreeGrafter"/>
</dbReference>
<dbReference type="GO" id="GO:0051301">
    <property type="term" value="P:cell division"/>
    <property type="evidence" value="ECO:0007669"/>
    <property type="project" value="UniProtKB-KW"/>
</dbReference>
<keyword evidence="7 11" id="KW-0132">Cell division</keyword>
<keyword evidence="6" id="KW-0963">Cytoplasm</keyword>
<evidence type="ECO:0000256" key="5">
    <source>
        <dbReference type="ARBA" id="ARBA00022454"/>
    </source>
</evidence>
<evidence type="ECO:0000256" key="6">
    <source>
        <dbReference type="ARBA" id="ARBA00022490"/>
    </source>
</evidence>
<protein>
    <recommendedName>
        <fullName evidence="4 11">Condensin complex subunit 2</fullName>
    </recommendedName>
</protein>
<dbReference type="OrthoDB" id="362021at2759"/>
<evidence type="ECO:0000256" key="11">
    <source>
        <dbReference type="PIRNR" id="PIRNR017126"/>
    </source>
</evidence>
<feature type="region of interest" description="Disordered" evidence="12">
    <location>
        <begin position="165"/>
        <end position="184"/>
    </location>
</feature>
<evidence type="ECO:0000256" key="10">
    <source>
        <dbReference type="ARBA" id="ARBA00023306"/>
    </source>
</evidence>
<dbReference type="PANTHER" id="PTHR13108:SF9">
    <property type="entry name" value="CONDENSIN COMPLEX SUBUNIT 2"/>
    <property type="match status" value="1"/>
</dbReference>
<evidence type="ECO:0000256" key="8">
    <source>
        <dbReference type="ARBA" id="ARBA00022776"/>
    </source>
</evidence>
<keyword evidence="5" id="KW-0158">Chromosome</keyword>
<dbReference type="AlphaFoldDB" id="A0A075AWC9"/>
<organism evidence="13 14">
    <name type="scientific">Rozella allomycis (strain CSF55)</name>
    <dbReference type="NCBI Taxonomy" id="988480"/>
    <lineage>
        <taxon>Eukaryota</taxon>
        <taxon>Fungi</taxon>
        <taxon>Fungi incertae sedis</taxon>
        <taxon>Cryptomycota</taxon>
        <taxon>Cryptomycota incertae sedis</taxon>
        <taxon>Rozella</taxon>
    </lineage>
</organism>
<evidence type="ECO:0000256" key="9">
    <source>
        <dbReference type="ARBA" id="ARBA00023067"/>
    </source>
</evidence>
<evidence type="ECO:0000256" key="7">
    <source>
        <dbReference type="ARBA" id="ARBA00022618"/>
    </source>
</evidence>
<keyword evidence="10 11" id="KW-0131">Cell cycle</keyword>
<dbReference type="Pfam" id="PF05786">
    <property type="entry name" value="Cnd2"/>
    <property type="match status" value="1"/>
</dbReference>
<proteinExistence type="inferred from homology"/>
<feature type="compositionally biased region" description="Basic and acidic residues" evidence="12">
    <location>
        <begin position="167"/>
        <end position="181"/>
    </location>
</feature>
<evidence type="ECO:0000256" key="1">
    <source>
        <dbReference type="ARBA" id="ARBA00004286"/>
    </source>
</evidence>
<dbReference type="InterPro" id="IPR022816">
    <property type="entry name" value="Condensin_barren_su2"/>
</dbReference>
<feature type="region of interest" description="Disordered" evidence="12">
    <location>
        <begin position="32"/>
        <end position="51"/>
    </location>
</feature>
<sequence length="707" mass="81051">MTRQKRPLMSPFNDDATEIRKKRRNIMQERQRRSLALLSPSPMQSPKQGRPLLLSPTGGRLLFQSPNKQKQQMVLSNEKPAVIPSKEIASKQFEEWIKIAADNKINVNNTWNLALIDYFSEMSLLRDGDSINFQKASCTLDGCVKIYTSRVDSVATETGKLLSGLSESEKSNDGKANIKDKDEEDDEEVNVEKVKRRNRVNTIEKNLAHISIKNFDLEFDVDPLFKKTSADFDEGGARGLLLNNLMITSSGKILFDSSEAVDVIDEEIPSSLERNEELDISKLIDKFIPDIEDVFSRDICPTFKDYSIGDSTNSMTIDMQEMFKRIEDNVPLQIEELINEEDINNFDFNEGFEENEDILPEQINEETQQQRIPIEEEFLSSMANEKENIFSYFDSRIFKNWAGPEHWKLTNFIKTKNSINKPTKQKKEKKEFFIDFFSMEPINLDQLFATKATNQAPITFTRNNLQEQTKNIHLLPDDFQISSKEFTCLFTKPKFTLKPSTRVKFTQGKGFDSNQLEYDNNNDNYNDCNDNHNVNVDDVSPMGDVSPTAQPLDLTTTQQRGSLFNDNLASEEEEFAGFDFNEDDDIPTSQPFYNGLELDFDFGNTLVAEPKLTKSLKMNYAKTSKKVDVKKLKENIWTEIETVPQNNTIDFKNIVNGLSSFYPEEKFRDISVPFCFICVLHLANENGLEIKGSSTLSELQIIKEVSQ</sequence>
<dbReference type="PIRSF" id="PIRSF017126">
    <property type="entry name" value="Condensin_H"/>
    <property type="match status" value="1"/>
</dbReference>
<keyword evidence="14" id="KW-1185">Reference proteome</keyword>
<comment type="subcellular location">
    <subcellularLocation>
        <location evidence="1">Chromosome</location>
    </subcellularLocation>
    <subcellularLocation>
        <location evidence="2">Cytoplasm</location>
    </subcellularLocation>
</comment>
<dbReference type="STRING" id="988480.A0A075AWC9"/>
<dbReference type="HOGENOM" id="CLU_010510_0_1_1"/>
<reference evidence="13 14" key="1">
    <citation type="journal article" date="2013" name="Curr. Biol.">
        <title>Shared signatures of parasitism and phylogenomics unite Cryptomycota and microsporidia.</title>
        <authorList>
            <person name="James T.Y."/>
            <person name="Pelin A."/>
            <person name="Bonen L."/>
            <person name="Ahrendt S."/>
            <person name="Sain D."/>
            <person name="Corradi N."/>
            <person name="Stajich J.E."/>
        </authorList>
    </citation>
    <scope>NUCLEOTIDE SEQUENCE [LARGE SCALE GENOMIC DNA]</scope>
    <source>
        <strain evidence="13 14">CSF55</strain>
    </source>
</reference>
<evidence type="ECO:0000313" key="14">
    <source>
        <dbReference type="Proteomes" id="UP000030755"/>
    </source>
</evidence>
<dbReference type="GO" id="GO:0007076">
    <property type="term" value="P:mitotic chromosome condensation"/>
    <property type="evidence" value="ECO:0007669"/>
    <property type="project" value="InterPro"/>
</dbReference>
<comment type="function">
    <text evidence="11">Regulatory subunit of the condensin complex, a complex required for conversion of interphase chromatin into mitotic-like condense chromosomes.</text>
</comment>
<evidence type="ECO:0000256" key="4">
    <source>
        <dbReference type="ARBA" id="ARBA00016065"/>
    </source>
</evidence>
<gene>
    <name evidence="13" type="ORF">O9G_003840</name>
</gene>
<evidence type="ECO:0000256" key="12">
    <source>
        <dbReference type="SAM" id="MobiDB-lite"/>
    </source>
</evidence>
<dbReference type="Proteomes" id="UP000030755">
    <property type="component" value="Unassembled WGS sequence"/>
</dbReference>
<evidence type="ECO:0000256" key="3">
    <source>
        <dbReference type="ARBA" id="ARBA00009471"/>
    </source>
</evidence>
<dbReference type="EMBL" id="KE561087">
    <property type="protein sequence ID" value="EPZ33017.1"/>
    <property type="molecule type" value="Genomic_DNA"/>
</dbReference>
<dbReference type="PANTHER" id="PTHR13108">
    <property type="entry name" value="CONDENSIN COMPLEX SUBUNIT 2"/>
    <property type="match status" value="1"/>
</dbReference>
<evidence type="ECO:0000256" key="2">
    <source>
        <dbReference type="ARBA" id="ARBA00004496"/>
    </source>
</evidence>
<comment type="similarity">
    <text evidence="3 11">Belongs to the CND2 (condensin subunit 2) family.</text>
</comment>
<keyword evidence="9 11" id="KW-0226">DNA condensation</keyword>
<accession>A0A075AWC9</accession>